<evidence type="ECO:0000259" key="4">
    <source>
        <dbReference type="PROSITE" id="PS01124"/>
    </source>
</evidence>
<dbReference type="PRINTS" id="PR00032">
    <property type="entry name" value="HTHARAC"/>
</dbReference>
<dbReference type="InterPro" id="IPR018060">
    <property type="entry name" value="HTH_AraC"/>
</dbReference>
<dbReference type="SUPFAM" id="SSF46689">
    <property type="entry name" value="Homeodomain-like"/>
    <property type="match status" value="2"/>
</dbReference>
<dbReference type="PROSITE" id="PS01124">
    <property type="entry name" value="HTH_ARAC_FAMILY_2"/>
    <property type="match status" value="1"/>
</dbReference>
<dbReference type="PROSITE" id="PS00041">
    <property type="entry name" value="HTH_ARAC_FAMILY_1"/>
    <property type="match status" value="1"/>
</dbReference>
<keyword evidence="2" id="KW-0238">DNA-binding</keyword>
<dbReference type="RefSeq" id="WP_068333127.1">
    <property type="nucleotide sequence ID" value="NZ_LVHF01000029.1"/>
</dbReference>
<dbReference type="Gene3D" id="1.10.10.60">
    <property type="entry name" value="Homeodomain-like"/>
    <property type="match status" value="2"/>
</dbReference>
<keyword evidence="3" id="KW-0804">Transcription</keyword>
<dbReference type="InterPro" id="IPR020449">
    <property type="entry name" value="Tscrpt_reg_AraC-type_HTH"/>
</dbReference>
<dbReference type="SMART" id="SM00342">
    <property type="entry name" value="HTH_ARAC"/>
    <property type="match status" value="1"/>
</dbReference>
<evidence type="ECO:0000256" key="2">
    <source>
        <dbReference type="ARBA" id="ARBA00023125"/>
    </source>
</evidence>
<evidence type="ECO:0000256" key="1">
    <source>
        <dbReference type="ARBA" id="ARBA00023015"/>
    </source>
</evidence>
<dbReference type="InterPro" id="IPR009057">
    <property type="entry name" value="Homeodomain-like_sf"/>
</dbReference>
<protein>
    <submittedName>
        <fullName evidence="5">Transcriptional regulator</fullName>
    </submittedName>
</protein>
<dbReference type="STRING" id="858640.A3K86_15655"/>
<sequence length="360" mass="40597">MNSPHSEPVLISTQDSYSAESVSISPLSLFSSYDKVDVELRRPHDMPGYHWHGQVEVNIPFGGDVEYIVNGNPMVIKDGHIGLFWASVPHRLTDCGTCHNMGIINIPIHHFLAWPLNKELVNQITHGAVLQSNSPMLVSEFEIERWEKELTQAVVETSKTKTDKAETANTAKTVHFTGNESRQQLAADEISLMLKRLCFDGWHATLARSGEKPTQSGVSKHSQFYVSQMLEYIARHHDSPLTVNQIAEHVGLNPNYAMGIFQRMMQLTIKQYITAMRMNHAKALLSDTERTILDISLTVGFNSSSRFYQTFQTYLGVTPTQYRKLSRNDHRWAVKGTSPLQQLEKGACNGKQPVGFVMKE</sequence>
<proteinExistence type="predicted"/>
<keyword evidence="1" id="KW-0805">Transcription regulation</keyword>
<dbReference type="Proteomes" id="UP000078503">
    <property type="component" value="Unassembled WGS sequence"/>
</dbReference>
<accession>A0A178K6Y5</accession>
<dbReference type="Pfam" id="PF12833">
    <property type="entry name" value="HTH_18"/>
    <property type="match status" value="1"/>
</dbReference>
<dbReference type="InterPro" id="IPR018062">
    <property type="entry name" value="HTH_AraC-typ_CS"/>
</dbReference>
<name>A0A178K6Y5_9GAMM</name>
<reference evidence="5 6" key="1">
    <citation type="submission" date="2016-03" db="EMBL/GenBank/DDBJ databases">
        <title>Photobacterium proteolyticum sp. nov. a protease producing bacterium isolated from ocean sediments of Laizhou Bay.</title>
        <authorList>
            <person name="Li Y."/>
        </authorList>
    </citation>
    <scope>NUCLEOTIDE SEQUENCE [LARGE SCALE GENOMIC DNA]</scope>
    <source>
        <strain evidence="5 6">R-40508</strain>
    </source>
</reference>
<dbReference type="PANTHER" id="PTHR43280">
    <property type="entry name" value="ARAC-FAMILY TRANSCRIPTIONAL REGULATOR"/>
    <property type="match status" value="1"/>
</dbReference>
<keyword evidence="6" id="KW-1185">Reference proteome</keyword>
<organism evidence="5 6">
    <name type="scientific">Photobacterium jeanii</name>
    <dbReference type="NCBI Taxonomy" id="858640"/>
    <lineage>
        <taxon>Bacteria</taxon>
        <taxon>Pseudomonadati</taxon>
        <taxon>Pseudomonadota</taxon>
        <taxon>Gammaproteobacteria</taxon>
        <taxon>Vibrionales</taxon>
        <taxon>Vibrionaceae</taxon>
        <taxon>Photobacterium</taxon>
    </lineage>
</organism>
<evidence type="ECO:0000256" key="3">
    <source>
        <dbReference type="ARBA" id="ARBA00023163"/>
    </source>
</evidence>
<comment type="caution">
    <text evidence="5">The sequence shown here is derived from an EMBL/GenBank/DDBJ whole genome shotgun (WGS) entry which is preliminary data.</text>
</comment>
<dbReference type="OrthoDB" id="345413at2"/>
<dbReference type="GO" id="GO:0003700">
    <property type="term" value="F:DNA-binding transcription factor activity"/>
    <property type="evidence" value="ECO:0007669"/>
    <property type="project" value="InterPro"/>
</dbReference>
<dbReference type="PANTHER" id="PTHR43280:SF14">
    <property type="entry name" value="MELIBIOSE OPERON REGULATORY PROTEIN"/>
    <property type="match status" value="1"/>
</dbReference>
<gene>
    <name evidence="5" type="ORF">A3K86_15655</name>
</gene>
<dbReference type="SUPFAM" id="SSF51182">
    <property type="entry name" value="RmlC-like cupins"/>
    <property type="match status" value="1"/>
</dbReference>
<feature type="domain" description="HTH araC/xylS-type" evidence="4">
    <location>
        <begin position="227"/>
        <end position="325"/>
    </location>
</feature>
<dbReference type="EMBL" id="LVHF01000029">
    <property type="protein sequence ID" value="OAN13098.1"/>
    <property type="molecule type" value="Genomic_DNA"/>
</dbReference>
<evidence type="ECO:0000313" key="5">
    <source>
        <dbReference type="EMBL" id="OAN13098.1"/>
    </source>
</evidence>
<dbReference type="GO" id="GO:0043565">
    <property type="term" value="F:sequence-specific DNA binding"/>
    <property type="evidence" value="ECO:0007669"/>
    <property type="project" value="InterPro"/>
</dbReference>
<evidence type="ECO:0000313" key="6">
    <source>
        <dbReference type="Proteomes" id="UP000078503"/>
    </source>
</evidence>
<dbReference type="InterPro" id="IPR011051">
    <property type="entry name" value="RmlC_Cupin_sf"/>
</dbReference>
<dbReference type="AlphaFoldDB" id="A0A178K6Y5"/>